<organism evidence="1">
    <name type="scientific">uncultured Dysgonomonas sp</name>
    <dbReference type="NCBI Taxonomy" id="206096"/>
    <lineage>
        <taxon>Bacteria</taxon>
        <taxon>Pseudomonadati</taxon>
        <taxon>Bacteroidota</taxon>
        <taxon>Bacteroidia</taxon>
        <taxon>Bacteroidales</taxon>
        <taxon>Dysgonomonadaceae</taxon>
        <taxon>Dysgonomonas</taxon>
        <taxon>environmental samples</taxon>
    </lineage>
</organism>
<reference evidence="1" key="1">
    <citation type="submission" date="2016-04" db="EMBL/GenBank/DDBJ databases">
        <authorList>
            <person name="Evans L.H."/>
            <person name="Alamgir A."/>
            <person name="Owens N."/>
            <person name="Weber N.D."/>
            <person name="Virtaneva K."/>
            <person name="Barbian K."/>
            <person name="Babar A."/>
            <person name="Rosenke K."/>
        </authorList>
    </citation>
    <scope>NUCLEOTIDE SEQUENCE</scope>
    <source>
        <strain evidence="1">86-1</strain>
    </source>
</reference>
<dbReference type="EMBL" id="FLUM01000002">
    <property type="protein sequence ID" value="SBW00962.1"/>
    <property type="molecule type" value="Genomic_DNA"/>
</dbReference>
<evidence type="ECO:0000313" key="1">
    <source>
        <dbReference type="EMBL" id="SBW00962.1"/>
    </source>
</evidence>
<protein>
    <submittedName>
        <fullName evidence="1">Uncharacterized protein</fullName>
    </submittedName>
</protein>
<gene>
    <name evidence="1" type="ORF">KL86DYS1_20332</name>
</gene>
<dbReference type="AlphaFoldDB" id="A0A212JNI0"/>
<proteinExistence type="predicted"/>
<dbReference type="RefSeq" id="WP_296941529.1">
    <property type="nucleotide sequence ID" value="NZ_LT599032.1"/>
</dbReference>
<accession>A0A212JNI0</accession>
<sequence>MNIEEYYIFLEWLSSQKIKIGESLFHNFENLLHEGNAAAIESINFRAQFIGEYEENIAASYFIIGHFTNYDKPKRIACICVGLEAEYVKDIICLRRKCELYSENQPLFKANPSLFQHVRDRELVDYSVFKRINDSEIIHFNNQYGYIDGYVPLTVLGWMSNNRPQSPIYIRVNPHVVYSTQPPQKLFESQLIPPNPKWWHELSIYNRSHEGCSFFLDKSVNPKDNYDEYWEYHCQNIRRLDIIAKRDGNGNLSMMMEELIEQKNIVSPTERYIVSRMIHLDTDAAIGKSFHDSTLNHLDLAINVYTENNAENRLLENLANGRKVTDASFRTHLLRVENINFSDLFAFAYSFFKSKTLVDEWKDAQFR</sequence>
<name>A0A212JNI0_9BACT</name>